<feature type="transmembrane region" description="Helical" evidence="1">
    <location>
        <begin position="176"/>
        <end position="197"/>
    </location>
</feature>
<proteinExistence type="predicted"/>
<evidence type="ECO:0000256" key="1">
    <source>
        <dbReference type="SAM" id="Phobius"/>
    </source>
</evidence>
<evidence type="ECO:0000259" key="2">
    <source>
        <dbReference type="Pfam" id="PF14501"/>
    </source>
</evidence>
<keyword evidence="3" id="KW-0547">Nucleotide-binding</keyword>
<feature type="transmembrane region" description="Helical" evidence="1">
    <location>
        <begin position="112"/>
        <end position="133"/>
    </location>
</feature>
<name>A0A413SES1_9FIRM</name>
<feature type="transmembrane region" description="Helical" evidence="1">
    <location>
        <begin position="79"/>
        <end position="100"/>
    </location>
</feature>
<reference evidence="3 4" key="1">
    <citation type="submission" date="2018-08" db="EMBL/GenBank/DDBJ databases">
        <title>A genome reference for cultivated species of the human gut microbiota.</title>
        <authorList>
            <person name="Zou Y."/>
            <person name="Xue W."/>
            <person name="Luo G."/>
        </authorList>
    </citation>
    <scope>NUCLEOTIDE SEQUENCE [LARGE SCALE GENOMIC DNA]</scope>
    <source>
        <strain evidence="3 4">AM42-8</strain>
    </source>
</reference>
<feature type="transmembrane region" description="Helical" evidence="1">
    <location>
        <begin position="145"/>
        <end position="164"/>
    </location>
</feature>
<protein>
    <submittedName>
        <fullName evidence="3">ATP-binding protein</fullName>
    </submittedName>
</protein>
<dbReference type="AlphaFoldDB" id="A0A413SES1"/>
<comment type="caution">
    <text evidence="3">The sequence shown here is derived from an EMBL/GenBank/DDBJ whole genome shotgun (WGS) entry which is preliminary data.</text>
</comment>
<dbReference type="PANTHER" id="PTHR40448">
    <property type="entry name" value="TWO-COMPONENT SENSOR HISTIDINE KINASE"/>
    <property type="match status" value="1"/>
</dbReference>
<dbReference type="Pfam" id="PF14501">
    <property type="entry name" value="HATPase_c_5"/>
    <property type="match status" value="1"/>
</dbReference>
<dbReference type="Proteomes" id="UP000285642">
    <property type="component" value="Unassembled WGS sequence"/>
</dbReference>
<dbReference type="InterPro" id="IPR036890">
    <property type="entry name" value="HATPase_C_sf"/>
</dbReference>
<dbReference type="GO" id="GO:0042802">
    <property type="term" value="F:identical protein binding"/>
    <property type="evidence" value="ECO:0007669"/>
    <property type="project" value="TreeGrafter"/>
</dbReference>
<keyword evidence="1" id="KW-1133">Transmembrane helix</keyword>
<keyword evidence="3" id="KW-0067">ATP-binding</keyword>
<keyword evidence="1" id="KW-0812">Transmembrane</keyword>
<evidence type="ECO:0000313" key="3">
    <source>
        <dbReference type="EMBL" id="RHA65672.1"/>
    </source>
</evidence>
<dbReference type="EMBL" id="QSFS01000023">
    <property type="protein sequence ID" value="RHA65672.1"/>
    <property type="molecule type" value="Genomic_DNA"/>
</dbReference>
<dbReference type="PANTHER" id="PTHR40448:SF1">
    <property type="entry name" value="TWO-COMPONENT SENSOR HISTIDINE KINASE"/>
    <property type="match status" value="1"/>
</dbReference>
<feature type="transmembrane region" description="Helical" evidence="1">
    <location>
        <begin position="53"/>
        <end position="72"/>
    </location>
</feature>
<organism evidence="3 4">
    <name type="scientific">Dorea formicigenerans</name>
    <dbReference type="NCBI Taxonomy" id="39486"/>
    <lineage>
        <taxon>Bacteria</taxon>
        <taxon>Bacillati</taxon>
        <taxon>Bacillota</taxon>
        <taxon>Clostridia</taxon>
        <taxon>Lachnospirales</taxon>
        <taxon>Lachnospiraceae</taxon>
        <taxon>Dorea</taxon>
    </lineage>
</organism>
<feature type="domain" description="Sensor histidine kinase NatK-like C-terminal" evidence="2">
    <location>
        <begin position="316"/>
        <end position="410"/>
    </location>
</feature>
<gene>
    <name evidence="3" type="ORF">DW924_15140</name>
</gene>
<keyword evidence="1" id="KW-0472">Membrane</keyword>
<feature type="transmembrane region" description="Helical" evidence="1">
    <location>
        <begin position="6"/>
        <end position="23"/>
    </location>
</feature>
<dbReference type="GO" id="GO:0005524">
    <property type="term" value="F:ATP binding"/>
    <property type="evidence" value="ECO:0007669"/>
    <property type="project" value="UniProtKB-KW"/>
</dbReference>
<accession>A0A413SES1</accession>
<dbReference type="Gene3D" id="3.30.565.10">
    <property type="entry name" value="Histidine kinase-like ATPase, C-terminal domain"/>
    <property type="match status" value="1"/>
</dbReference>
<dbReference type="SUPFAM" id="SSF55874">
    <property type="entry name" value="ATPase domain of HSP90 chaperone/DNA topoisomerase II/histidine kinase"/>
    <property type="match status" value="1"/>
</dbReference>
<sequence>MIIMFFLGIISVIIIRNYLSIFLEEKIMKNQKIFVGICLVCSILLETNSKIPFFNLLINFFCILLISFIGYKGKKQEKIVVVISLLIIWAIAEIFIGYFSMMTHTYFVLPEIQGSILSKMLMLFFIVLIKRLTVERKQIEEVPEYWWILMIFPLCSIGIIYFIFKLVENQSNNQIVLEAMIASGLFLPLNMLIVNIYDSLQKRFVLEQENIIYKENIRFFTQEIKSKEEYEETRALIHDMKNHFLVIQRMARNNQNMDILGYLKDLDIHYSVPRLVNSGNFIIDTMINSHYTEIKENKIKYKINVIVPEKIYIDDADLCILLGNILDNAVVAASKSEERELIISIIYKKHKLHIGVKNSHSEKIIKNTKNLFVSTKKNKMGHGIGLTLVKRVLEKYDGFENIEYDTNYFVFIAELNEKCDEMHNYE</sequence>
<dbReference type="InterPro" id="IPR032834">
    <property type="entry name" value="NatK-like_C"/>
</dbReference>
<evidence type="ECO:0000313" key="4">
    <source>
        <dbReference type="Proteomes" id="UP000285642"/>
    </source>
</evidence>